<accession>A0A1F5YKH8</accession>
<dbReference type="PANTHER" id="PTHR30244:SF36">
    <property type="entry name" value="3-OXO-GLUCOSE-6-PHOSPHATE:GLUTAMATE AMINOTRANSFERASE"/>
    <property type="match status" value="1"/>
</dbReference>
<organism evidence="2 3">
    <name type="scientific">Candidatus Gottesmanbacteria bacterium RBG_16_38_7b</name>
    <dbReference type="NCBI Taxonomy" id="1798372"/>
    <lineage>
        <taxon>Bacteria</taxon>
        <taxon>Candidatus Gottesmaniibacteriota</taxon>
    </lineage>
</organism>
<name>A0A1F5YKH8_9BACT</name>
<keyword evidence="1" id="KW-0663">Pyridoxal phosphate</keyword>
<reference evidence="2 3" key="1">
    <citation type="journal article" date="2016" name="Nat. Commun.">
        <title>Thousands of microbial genomes shed light on interconnected biogeochemical processes in an aquifer system.</title>
        <authorList>
            <person name="Anantharaman K."/>
            <person name="Brown C.T."/>
            <person name="Hug L.A."/>
            <person name="Sharon I."/>
            <person name="Castelle C.J."/>
            <person name="Probst A.J."/>
            <person name="Thomas B.C."/>
            <person name="Singh A."/>
            <person name="Wilkins M.J."/>
            <person name="Karaoz U."/>
            <person name="Brodie E.L."/>
            <person name="Williams K.H."/>
            <person name="Hubbard S.S."/>
            <person name="Banfield J.F."/>
        </authorList>
    </citation>
    <scope>NUCLEOTIDE SEQUENCE [LARGE SCALE GENOMIC DNA]</scope>
</reference>
<evidence type="ECO:0000313" key="3">
    <source>
        <dbReference type="Proteomes" id="UP000177396"/>
    </source>
</evidence>
<dbReference type="GO" id="GO:0008483">
    <property type="term" value="F:transaminase activity"/>
    <property type="evidence" value="ECO:0007669"/>
    <property type="project" value="TreeGrafter"/>
</dbReference>
<dbReference type="GO" id="GO:0030170">
    <property type="term" value="F:pyridoxal phosphate binding"/>
    <property type="evidence" value="ECO:0007669"/>
    <property type="project" value="TreeGrafter"/>
</dbReference>
<dbReference type="SUPFAM" id="SSF53383">
    <property type="entry name" value="PLP-dependent transferases"/>
    <property type="match status" value="1"/>
</dbReference>
<dbReference type="PANTHER" id="PTHR30244">
    <property type="entry name" value="TRANSAMINASE"/>
    <property type="match status" value="1"/>
</dbReference>
<dbReference type="InterPro" id="IPR015422">
    <property type="entry name" value="PyrdxlP-dep_Trfase_small"/>
</dbReference>
<proteinExistence type="predicted"/>
<dbReference type="Gene3D" id="3.90.1150.10">
    <property type="entry name" value="Aspartate Aminotransferase, domain 1"/>
    <property type="match status" value="1"/>
</dbReference>
<dbReference type="InterPro" id="IPR000653">
    <property type="entry name" value="DegT/StrS_aminotransferase"/>
</dbReference>
<evidence type="ECO:0000256" key="1">
    <source>
        <dbReference type="ARBA" id="ARBA00022898"/>
    </source>
</evidence>
<dbReference type="AlphaFoldDB" id="A0A1F5YKH8"/>
<dbReference type="Proteomes" id="UP000177396">
    <property type="component" value="Unassembled WGS sequence"/>
</dbReference>
<dbReference type="GO" id="GO:0000271">
    <property type="term" value="P:polysaccharide biosynthetic process"/>
    <property type="evidence" value="ECO:0007669"/>
    <property type="project" value="TreeGrafter"/>
</dbReference>
<protein>
    <submittedName>
        <fullName evidence="2">Uncharacterized protein</fullName>
    </submittedName>
</protein>
<evidence type="ECO:0000313" key="2">
    <source>
        <dbReference type="EMBL" id="OGG00681.1"/>
    </source>
</evidence>
<dbReference type="Pfam" id="PF01041">
    <property type="entry name" value="DegT_DnrJ_EryC1"/>
    <property type="match status" value="1"/>
</dbReference>
<comment type="caution">
    <text evidence="2">The sequence shown here is derived from an EMBL/GenBank/DDBJ whole genome shotgun (WGS) entry which is preliminary data.</text>
</comment>
<dbReference type="InterPro" id="IPR015424">
    <property type="entry name" value="PyrdxlP-dep_Trfase"/>
</dbReference>
<gene>
    <name evidence="2" type="ORF">A2153_05905</name>
</gene>
<dbReference type="EMBL" id="MFJB01000019">
    <property type="protein sequence ID" value="OGG00681.1"/>
    <property type="molecule type" value="Genomic_DNA"/>
</dbReference>
<sequence>MDELQAAILLVKMKYLDKWNKRRREMAKKYKSEIRNPKSEIILPGEVEYAKHVYHLFVVRSEKRDELKNYLEKRGIQTAIHYPKPIHRQPSFKYLGYKEGDFPVSEMLSREVLSLPMFPELENEEIGYICKEVNRFITEK</sequence>